<dbReference type="PROSITE" id="PS51462">
    <property type="entry name" value="NUDIX"/>
    <property type="match status" value="1"/>
</dbReference>
<keyword evidence="4" id="KW-0460">Magnesium</keyword>
<comment type="subunit">
    <text evidence="2 4">Monomer.</text>
</comment>
<comment type="cofactor">
    <cofactor evidence="4">
        <name>Mg(2+)</name>
        <dbReference type="ChEBI" id="CHEBI:18420"/>
    </cofactor>
</comment>
<dbReference type="SUPFAM" id="SSF55811">
    <property type="entry name" value="Nudix"/>
    <property type="match status" value="1"/>
</dbReference>
<dbReference type="Gene3D" id="3.90.79.10">
    <property type="entry name" value="Nucleoside Triphosphate Pyrophosphohydrolase"/>
    <property type="match status" value="1"/>
</dbReference>
<feature type="domain" description="Nudix hydrolase" evidence="5">
    <location>
        <begin position="5"/>
        <end position="131"/>
    </location>
</feature>
<evidence type="ECO:0000313" key="6">
    <source>
        <dbReference type="EMBL" id="MFC7091113.1"/>
    </source>
</evidence>
<proteinExistence type="inferred from homology"/>
<evidence type="ECO:0000256" key="3">
    <source>
        <dbReference type="ARBA" id="ARBA00015552"/>
    </source>
</evidence>
<organism evidence="6 7">
    <name type="scientific">Halomonas salifodinae</name>
    <dbReference type="NCBI Taxonomy" id="438745"/>
    <lineage>
        <taxon>Bacteria</taxon>
        <taxon>Pseudomonadati</taxon>
        <taxon>Pseudomonadota</taxon>
        <taxon>Gammaproteobacteria</taxon>
        <taxon>Oceanospirillales</taxon>
        <taxon>Halomonadaceae</taxon>
        <taxon>Halomonas</taxon>
    </lineage>
</organism>
<dbReference type="PANTHER" id="PTHR43222:SF11">
    <property type="entry name" value="PHOSPHATASE NUDJ"/>
    <property type="match status" value="1"/>
</dbReference>
<sequence>MSRWSPRVTVACVVERDGRYLVVEEERGGPATLFNQPAGHLEPGESLVEAVCREVLEETAWRVTPLAYLGLYCFRTASGLTFHSHGFIARAEARLKRALDSDILACHWLTLDELEALARDGRLRSPLVLRRIRDAAAGHHYPLEVIHEPL</sequence>
<evidence type="ECO:0000256" key="4">
    <source>
        <dbReference type="RuleBase" id="RU364043"/>
    </source>
</evidence>
<comment type="similarity">
    <text evidence="1 4">Belongs to the Nudix hydrolase family. NudJ subfamily.</text>
</comment>
<dbReference type="PANTHER" id="PTHR43222">
    <property type="entry name" value="NUDIX HYDROLASE 23"/>
    <property type="match status" value="1"/>
</dbReference>
<dbReference type="CDD" id="cd03675">
    <property type="entry name" value="NUDIX_Hydrolase"/>
    <property type="match status" value="1"/>
</dbReference>
<keyword evidence="4 6" id="KW-0378">Hydrolase</keyword>
<dbReference type="RefSeq" id="WP_346061995.1">
    <property type="nucleotide sequence ID" value="NZ_BAAADR010000006.1"/>
</dbReference>
<dbReference type="Proteomes" id="UP001596411">
    <property type="component" value="Unassembled WGS sequence"/>
</dbReference>
<keyword evidence="7" id="KW-1185">Reference proteome</keyword>
<dbReference type="InterPro" id="IPR033713">
    <property type="entry name" value="NudJ"/>
</dbReference>
<dbReference type="InterPro" id="IPR015797">
    <property type="entry name" value="NUDIX_hydrolase-like_dom_sf"/>
</dbReference>
<evidence type="ECO:0000256" key="1">
    <source>
        <dbReference type="ARBA" id="ARBA00007608"/>
    </source>
</evidence>
<dbReference type="EC" id="3.6.1.-" evidence="4"/>
<evidence type="ECO:0000313" key="7">
    <source>
        <dbReference type="Proteomes" id="UP001596411"/>
    </source>
</evidence>
<reference evidence="7" key="1">
    <citation type="journal article" date="2019" name="Int. J. Syst. Evol. Microbiol.">
        <title>The Global Catalogue of Microorganisms (GCM) 10K type strain sequencing project: providing services to taxonomists for standard genome sequencing and annotation.</title>
        <authorList>
            <consortium name="The Broad Institute Genomics Platform"/>
            <consortium name="The Broad Institute Genome Sequencing Center for Infectious Disease"/>
            <person name="Wu L."/>
            <person name="Ma J."/>
        </authorList>
    </citation>
    <scope>NUCLEOTIDE SEQUENCE [LARGE SCALE GENOMIC DNA]</scope>
    <source>
        <strain evidence="7">CGMCC 1.13666</strain>
    </source>
</reference>
<dbReference type="GO" id="GO:0016787">
    <property type="term" value="F:hydrolase activity"/>
    <property type="evidence" value="ECO:0007669"/>
    <property type="project" value="UniProtKB-KW"/>
</dbReference>
<dbReference type="Pfam" id="PF00293">
    <property type="entry name" value="NUDIX"/>
    <property type="match status" value="1"/>
</dbReference>
<evidence type="ECO:0000256" key="2">
    <source>
        <dbReference type="ARBA" id="ARBA00011245"/>
    </source>
</evidence>
<accession>A0ABW2F255</accession>
<comment type="caution">
    <text evidence="6">The sequence shown here is derived from an EMBL/GenBank/DDBJ whole genome shotgun (WGS) entry which is preliminary data.</text>
</comment>
<evidence type="ECO:0000259" key="5">
    <source>
        <dbReference type="PROSITE" id="PS51462"/>
    </source>
</evidence>
<dbReference type="EMBL" id="JBHSZP010000033">
    <property type="protein sequence ID" value="MFC7091113.1"/>
    <property type="molecule type" value="Genomic_DNA"/>
</dbReference>
<gene>
    <name evidence="4" type="primary">nudJ</name>
    <name evidence="6" type="ORF">ACFQH5_16300</name>
</gene>
<name>A0ABW2F255_9GAMM</name>
<protein>
    <recommendedName>
        <fullName evidence="3 4">Phosphatase NudJ</fullName>
        <ecNumber evidence="4">3.6.1.-</ecNumber>
    </recommendedName>
</protein>
<dbReference type="InterPro" id="IPR000086">
    <property type="entry name" value="NUDIX_hydrolase_dom"/>
</dbReference>